<dbReference type="SMART" id="SM00050">
    <property type="entry name" value="DISIN"/>
    <property type="match status" value="1"/>
</dbReference>
<dbReference type="InterPro" id="IPR036436">
    <property type="entry name" value="Disintegrin_dom_sf"/>
</dbReference>
<gene>
    <name evidence="7" type="ORF">PHYBLDRAFT_96728</name>
</gene>
<dbReference type="Pfam" id="PF13688">
    <property type="entry name" value="Reprolysin_5"/>
    <property type="match status" value="1"/>
</dbReference>
<sequence>SGIEYDDILRLAVTTHNRTFCLHLVPNLELFHPDAVLNNGLGKEEPLQHEEFRIYRGYVVDPAYSEQRWAADRAGVLRDEFSTDSEQGILGWARIVVRHDIKHQLDHPVFEGTFKVYEDMYHVKVKHNYNLAKRSDDADVEQTDAAMVIYRDSDTIKVSLDRRASESAEPECGFDNLLHPPQSTSKLYPRIAAPAPGSSSLSSWTGGGLEQYNPLNVIDPFASSHRLAKRATGCPTTKKINYMGAAADCTYVKYYQSMTNARMQIINDWNTASAAYERSFNVSLGLITITIMSETCPTTVAANATWNRPCSDSYTISSRLSDFSLWRSKIGNDGAGLWHLMTSCATGVEVGVAWLGRLCTSTAITQTDKGVTQHVSGTGVSSIIRDEWKVVAHEIGHGFGAIHDCTSSNCPCSGSSCQCCPLSATQCDAGGTYIMNPSSNVSTNDFSPCSITTICSAFPASGTCLEEPGSRSVKTLQMCGNGIKETGEDCDTGGANSTCCDPATCKFKANAVCEDFNDNCCDKCQLRPASYVCRPASTSCDLEESCSGTSATCPEDKFVTDGDSCGGNSTGLACASGQCTSRDAQCKERGTTMGISRACSSNSNSCELTCDNPGGLGCLIFNGKFIDGTPCGIGGACKDGKCDLSNFGNNAKNWLEKNKAIAIPVGIVLGLLIIFCV</sequence>
<comment type="function">
    <text evidence="2">Probable zinc protease.</text>
</comment>
<dbReference type="VEuPathDB" id="FungiDB:PHYBLDRAFT_96728"/>
<dbReference type="OrthoDB" id="5951731at2759"/>
<keyword evidence="4" id="KW-0479">Metal-binding</keyword>
<keyword evidence="8" id="KW-1185">Reference proteome</keyword>
<dbReference type="SUPFAM" id="SSF57552">
    <property type="entry name" value="Blood coagulation inhibitor (disintegrin)"/>
    <property type="match status" value="1"/>
</dbReference>
<dbReference type="PANTHER" id="PTHR11905:SF159">
    <property type="entry name" value="ADAM METALLOPROTEASE"/>
    <property type="match status" value="1"/>
</dbReference>
<dbReference type="PROSITE" id="PS50214">
    <property type="entry name" value="DISINTEGRIN_2"/>
    <property type="match status" value="1"/>
</dbReference>
<dbReference type="InterPro" id="IPR001590">
    <property type="entry name" value="Peptidase_M12B"/>
</dbReference>
<feature type="domain" description="Disintegrin" evidence="5">
    <location>
        <begin position="476"/>
        <end position="561"/>
    </location>
</feature>
<evidence type="ECO:0000259" key="5">
    <source>
        <dbReference type="PROSITE" id="PS50214"/>
    </source>
</evidence>
<proteinExistence type="predicted"/>
<dbReference type="Pfam" id="PF00200">
    <property type="entry name" value="Disintegrin"/>
    <property type="match status" value="1"/>
</dbReference>
<evidence type="ECO:0000256" key="2">
    <source>
        <dbReference type="ARBA" id="ARBA00056552"/>
    </source>
</evidence>
<dbReference type="Proteomes" id="UP000077315">
    <property type="component" value="Unassembled WGS sequence"/>
</dbReference>
<dbReference type="Gene3D" id="3.40.390.10">
    <property type="entry name" value="Collagenase (Catalytic Domain)"/>
    <property type="match status" value="1"/>
</dbReference>
<feature type="non-terminal residue" evidence="7">
    <location>
        <position position="677"/>
    </location>
</feature>
<dbReference type="GeneID" id="29004886"/>
<feature type="non-terminal residue" evidence="7">
    <location>
        <position position="1"/>
    </location>
</feature>
<feature type="domain" description="Peptidase M12B" evidence="6">
    <location>
        <begin position="238"/>
        <end position="451"/>
    </location>
</feature>
<dbReference type="FunFam" id="4.10.70.10:FF:000003">
    <property type="entry name" value="Disintegrin and metalloproteinase domain-containing protein 17"/>
    <property type="match status" value="1"/>
</dbReference>
<dbReference type="InterPro" id="IPR024079">
    <property type="entry name" value="MetalloPept_cat_dom_sf"/>
</dbReference>
<dbReference type="FunCoup" id="A0A162WWG2">
    <property type="interactions" value="48"/>
</dbReference>
<dbReference type="EMBL" id="KV440986">
    <property type="protein sequence ID" value="OAD71255.1"/>
    <property type="molecule type" value="Genomic_DNA"/>
</dbReference>
<evidence type="ECO:0000256" key="4">
    <source>
        <dbReference type="PROSITE-ProRule" id="PRU00276"/>
    </source>
</evidence>
<dbReference type="InterPro" id="IPR001762">
    <property type="entry name" value="Disintegrin_dom"/>
</dbReference>
<protein>
    <recommendedName>
        <fullName evidence="3">Disintegrin and metalloproteinase domain-containing protein B</fullName>
    </recommendedName>
</protein>
<keyword evidence="4" id="KW-0862">Zinc</keyword>
<evidence type="ECO:0000256" key="1">
    <source>
        <dbReference type="ARBA" id="ARBA00023157"/>
    </source>
</evidence>
<feature type="binding site" evidence="4">
    <location>
        <position position="403"/>
    </location>
    <ligand>
        <name>Zn(2+)</name>
        <dbReference type="ChEBI" id="CHEBI:29105"/>
        <note>catalytic</note>
    </ligand>
</feature>
<dbReference type="RefSeq" id="XP_018289295.1">
    <property type="nucleotide sequence ID" value="XM_018443981.1"/>
</dbReference>
<accession>A0A162WWG2</accession>
<dbReference type="PANTHER" id="PTHR11905">
    <property type="entry name" value="ADAM A DISINTEGRIN AND METALLOPROTEASE DOMAIN"/>
    <property type="match status" value="1"/>
</dbReference>
<reference evidence="8" key="1">
    <citation type="submission" date="2015-06" db="EMBL/GenBank/DDBJ databases">
        <title>Expansion of signal transduction pathways in fungi by whole-genome duplication.</title>
        <authorList>
            <consortium name="DOE Joint Genome Institute"/>
            <person name="Corrochano L.M."/>
            <person name="Kuo A."/>
            <person name="Marcet-Houben M."/>
            <person name="Polaino S."/>
            <person name="Salamov A."/>
            <person name="Villalobos J.M."/>
            <person name="Alvarez M.I."/>
            <person name="Avalos J."/>
            <person name="Benito E.P."/>
            <person name="Benoit I."/>
            <person name="Burger G."/>
            <person name="Camino L.P."/>
            <person name="Canovas D."/>
            <person name="Cerda-Olmedo E."/>
            <person name="Cheng J.-F."/>
            <person name="Dominguez A."/>
            <person name="Elias M."/>
            <person name="Eslava A.P."/>
            <person name="Glaser F."/>
            <person name="Grimwood J."/>
            <person name="Gutierrez G."/>
            <person name="Heitman J."/>
            <person name="Henrissat B."/>
            <person name="Iturriaga E.A."/>
            <person name="Lang B.F."/>
            <person name="Lavin J.L."/>
            <person name="Lee S."/>
            <person name="Li W."/>
            <person name="Lindquist E."/>
            <person name="Lopez-Garcia S."/>
            <person name="Luque E.M."/>
            <person name="Marcos A.T."/>
            <person name="Martin J."/>
            <person name="McCluskey K."/>
            <person name="Medina H.R."/>
            <person name="Miralles-Duran A."/>
            <person name="Miyazaki A."/>
            <person name="Munoz-Torres E."/>
            <person name="Oguiza J.A."/>
            <person name="Ohm R."/>
            <person name="Olmedo M."/>
            <person name="Orejas M."/>
            <person name="Ortiz-Castellanos L."/>
            <person name="Pisabarro A.G."/>
            <person name="Rodriguez-Romero J."/>
            <person name="Ruiz-Herrera J."/>
            <person name="Ruiz-Vazquez R."/>
            <person name="Sanz C."/>
            <person name="Schackwitz W."/>
            <person name="Schmutz J."/>
            <person name="Shahriari M."/>
            <person name="Shelest E."/>
            <person name="Silva-Franco F."/>
            <person name="Soanes D."/>
            <person name="Syed K."/>
            <person name="Tagua V.G."/>
            <person name="Talbot N.J."/>
            <person name="Thon M."/>
            <person name="De vries R.P."/>
            <person name="Wiebenga A."/>
            <person name="Yadav J.S."/>
            <person name="Braun E.L."/>
            <person name="Baker S."/>
            <person name="Garre V."/>
            <person name="Horwitz B."/>
            <person name="Torres-Martinez S."/>
            <person name="Idnurm A."/>
            <person name="Herrera-Estrella A."/>
            <person name="Gabaldon T."/>
            <person name="Grigoriev I.V."/>
        </authorList>
    </citation>
    <scope>NUCLEOTIDE SEQUENCE [LARGE SCALE GENOMIC DNA]</scope>
    <source>
        <strain evidence="8">NRRL 1555(-)</strain>
    </source>
</reference>
<feature type="active site" evidence="4">
    <location>
        <position position="394"/>
    </location>
</feature>
<dbReference type="Gene3D" id="4.10.70.10">
    <property type="entry name" value="Disintegrin domain"/>
    <property type="match status" value="1"/>
</dbReference>
<evidence type="ECO:0000313" key="7">
    <source>
        <dbReference type="EMBL" id="OAD71255.1"/>
    </source>
</evidence>
<dbReference type="InParanoid" id="A0A162WWG2"/>
<feature type="binding site" evidence="4">
    <location>
        <position position="393"/>
    </location>
    <ligand>
        <name>Zn(2+)</name>
        <dbReference type="ChEBI" id="CHEBI:29105"/>
        <note>catalytic</note>
    </ligand>
</feature>
<keyword evidence="1" id="KW-1015">Disulfide bond</keyword>
<dbReference type="GO" id="GO:0046872">
    <property type="term" value="F:metal ion binding"/>
    <property type="evidence" value="ECO:0007669"/>
    <property type="project" value="UniProtKB-KW"/>
</dbReference>
<evidence type="ECO:0000259" key="6">
    <source>
        <dbReference type="PROSITE" id="PS50215"/>
    </source>
</evidence>
<evidence type="ECO:0000256" key="3">
    <source>
        <dbReference type="ARBA" id="ARBA00074021"/>
    </source>
</evidence>
<name>A0A162WWG2_PHYB8</name>
<organism evidence="7 8">
    <name type="scientific">Phycomyces blakesleeanus (strain ATCC 8743b / DSM 1359 / FGSC 10004 / NBRC 33097 / NRRL 1555)</name>
    <dbReference type="NCBI Taxonomy" id="763407"/>
    <lineage>
        <taxon>Eukaryota</taxon>
        <taxon>Fungi</taxon>
        <taxon>Fungi incertae sedis</taxon>
        <taxon>Mucoromycota</taxon>
        <taxon>Mucoromycotina</taxon>
        <taxon>Mucoromycetes</taxon>
        <taxon>Mucorales</taxon>
        <taxon>Phycomycetaceae</taxon>
        <taxon>Phycomyces</taxon>
    </lineage>
</organism>
<comment type="caution">
    <text evidence="4">Lacks conserved residue(s) required for the propagation of feature annotation.</text>
</comment>
<dbReference type="GO" id="GO:0006508">
    <property type="term" value="P:proteolysis"/>
    <property type="evidence" value="ECO:0007669"/>
    <property type="project" value="InterPro"/>
</dbReference>
<dbReference type="SUPFAM" id="SSF55486">
    <property type="entry name" value="Metalloproteases ('zincins'), catalytic domain"/>
    <property type="match status" value="1"/>
</dbReference>
<dbReference type="PROSITE" id="PS50215">
    <property type="entry name" value="ADAM_MEPRO"/>
    <property type="match status" value="1"/>
</dbReference>
<evidence type="ECO:0000313" key="8">
    <source>
        <dbReference type="Proteomes" id="UP000077315"/>
    </source>
</evidence>
<feature type="binding site" evidence="4">
    <location>
        <position position="397"/>
    </location>
    <ligand>
        <name>Zn(2+)</name>
        <dbReference type="ChEBI" id="CHEBI:29105"/>
        <note>catalytic</note>
    </ligand>
</feature>
<dbReference type="STRING" id="763407.A0A162WWG2"/>
<dbReference type="GO" id="GO:0004222">
    <property type="term" value="F:metalloendopeptidase activity"/>
    <property type="evidence" value="ECO:0007669"/>
    <property type="project" value="InterPro"/>
</dbReference>
<dbReference type="AlphaFoldDB" id="A0A162WWG2"/>